<organism evidence="2 3">
    <name type="scientific">Pochonia chlamydosporia 170</name>
    <dbReference type="NCBI Taxonomy" id="1380566"/>
    <lineage>
        <taxon>Eukaryota</taxon>
        <taxon>Fungi</taxon>
        <taxon>Dikarya</taxon>
        <taxon>Ascomycota</taxon>
        <taxon>Pezizomycotina</taxon>
        <taxon>Sordariomycetes</taxon>
        <taxon>Hypocreomycetidae</taxon>
        <taxon>Hypocreales</taxon>
        <taxon>Clavicipitaceae</taxon>
        <taxon>Pochonia</taxon>
    </lineage>
</organism>
<dbReference type="OrthoDB" id="4175349at2759"/>
<name>A0A179F547_METCM</name>
<feature type="signal peptide" evidence="1">
    <location>
        <begin position="1"/>
        <end position="17"/>
    </location>
</feature>
<sequence length="121" mass="13437">MKFTLIALVGAAATANAADYQRLNLPDPQNWIAASSLFPGDVIAGYNADYNKYDKESWANYILDQCKGFSACTSTISYSAINSGTPKERYWFGYVFRGGKTTEQDYQRADGVMDSVIYEIV</sequence>
<dbReference type="AlphaFoldDB" id="A0A179F547"/>
<comment type="caution">
    <text evidence="2">The sequence shown here is derived from an EMBL/GenBank/DDBJ whole genome shotgun (WGS) entry which is preliminary data.</text>
</comment>
<dbReference type="GeneID" id="28855855"/>
<evidence type="ECO:0000313" key="3">
    <source>
        <dbReference type="Proteomes" id="UP000078397"/>
    </source>
</evidence>
<keyword evidence="3" id="KW-1185">Reference proteome</keyword>
<dbReference type="KEGG" id="pchm:VFPPC_14090"/>
<reference evidence="2 3" key="1">
    <citation type="journal article" date="2016" name="PLoS Pathog.">
        <title>Biosynthesis of antibiotic leucinostatins in bio-control fungus Purpureocillium lilacinum and their inhibition on phytophthora revealed by genome mining.</title>
        <authorList>
            <person name="Wang G."/>
            <person name="Liu Z."/>
            <person name="Lin R."/>
            <person name="Li E."/>
            <person name="Mao Z."/>
            <person name="Ling J."/>
            <person name="Yang Y."/>
            <person name="Yin W.B."/>
            <person name="Xie B."/>
        </authorList>
    </citation>
    <scope>NUCLEOTIDE SEQUENCE [LARGE SCALE GENOMIC DNA]</scope>
    <source>
        <strain evidence="2">170</strain>
    </source>
</reference>
<keyword evidence="1" id="KW-0732">Signal</keyword>
<protein>
    <submittedName>
        <fullName evidence="2">Uncharacterized protein</fullName>
    </submittedName>
</protein>
<evidence type="ECO:0000313" key="2">
    <source>
        <dbReference type="EMBL" id="OAQ60547.1"/>
    </source>
</evidence>
<gene>
    <name evidence="2" type="ORF">VFPPC_14090</name>
</gene>
<dbReference type="Proteomes" id="UP000078397">
    <property type="component" value="Unassembled WGS sequence"/>
</dbReference>
<dbReference type="RefSeq" id="XP_018138425.1">
    <property type="nucleotide sequence ID" value="XM_018291861.1"/>
</dbReference>
<evidence type="ECO:0000256" key="1">
    <source>
        <dbReference type="SAM" id="SignalP"/>
    </source>
</evidence>
<dbReference type="EMBL" id="LSBJ02000008">
    <property type="protein sequence ID" value="OAQ60547.1"/>
    <property type="molecule type" value="Genomic_DNA"/>
</dbReference>
<feature type="chain" id="PRO_5008101322" evidence="1">
    <location>
        <begin position="18"/>
        <end position="121"/>
    </location>
</feature>
<proteinExistence type="predicted"/>
<accession>A0A179F547</accession>